<evidence type="ECO:0000256" key="11">
    <source>
        <dbReference type="PIRSR" id="PIRSR000193-1"/>
    </source>
</evidence>
<evidence type="ECO:0000256" key="4">
    <source>
        <dbReference type="ARBA" id="ARBA00022650"/>
    </source>
</evidence>
<reference evidence="14" key="1">
    <citation type="submission" date="2022-11" db="UniProtKB">
        <authorList>
            <consortium name="WormBaseParasite"/>
        </authorList>
    </citation>
    <scope>IDENTIFICATION</scope>
</reference>
<evidence type="ECO:0000256" key="3">
    <source>
        <dbReference type="ARBA" id="ARBA00012855"/>
    </source>
</evidence>
<name>A0A914W0B8_9BILA</name>
<dbReference type="InterPro" id="IPR008927">
    <property type="entry name" value="6-PGluconate_DH-like_C_sf"/>
</dbReference>
<evidence type="ECO:0000256" key="5">
    <source>
        <dbReference type="ARBA" id="ARBA00022857"/>
    </source>
</evidence>
<dbReference type="AlphaFoldDB" id="A0A914W0B8"/>
<sequence>MLRGLLSSGLVPKSAVGVSDVSEAALRTLQDSNSSVAYATESTTELTHRYGDGIVLLAIKPDMLSQVSQQIATPVSGLVVSLLAGTTIDTIQKQMSRNNSHVCPVVRVMPNTAASVGESATAIARSENCSDGKTQLVKTMMATVGMCHIVPEKLMDAVCGLSGSGPAYIFTVIDAMADAGVKCGLSRSLAVDLASQTVLGAAKMALESKQHVAELRNNVCSPAGTTIAGVQMLETTGVRAGLMAAVEAAVNRSKAIGRGE</sequence>
<dbReference type="InterPro" id="IPR000304">
    <property type="entry name" value="Pyrroline-COOH_reductase"/>
</dbReference>
<dbReference type="Gene3D" id="3.40.50.720">
    <property type="entry name" value="NAD(P)-binding Rossmann-like Domain"/>
    <property type="match status" value="1"/>
</dbReference>
<dbReference type="PIRSF" id="PIRSF000193">
    <property type="entry name" value="Pyrrol-5-carb_rd"/>
    <property type="match status" value="1"/>
</dbReference>
<comment type="similarity">
    <text evidence="2">Belongs to the pyrroline-5-carboxylate reductase family.</text>
</comment>
<comment type="pathway">
    <text evidence="1">Amino-acid biosynthesis; L-proline biosynthesis; L-proline from L-glutamate 5-semialdehyde: step 1/1.</text>
</comment>
<organism evidence="13 14">
    <name type="scientific">Plectus sambesii</name>
    <dbReference type="NCBI Taxonomy" id="2011161"/>
    <lineage>
        <taxon>Eukaryota</taxon>
        <taxon>Metazoa</taxon>
        <taxon>Ecdysozoa</taxon>
        <taxon>Nematoda</taxon>
        <taxon>Chromadorea</taxon>
        <taxon>Plectida</taxon>
        <taxon>Plectina</taxon>
        <taxon>Plectoidea</taxon>
        <taxon>Plectidae</taxon>
        <taxon>Plectus</taxon>
    </lineage>
</organism>
<dbReference type="FunFam" id="1.10.3730.10:FF:000001">
    <property type="entry name" value="Pyrroline-5-carboxylate reductase"/>
    <property type="match status" value="1"/>
</dbReference>
<evidence type="ECO:0000256" key="1">
    <source>
        <dbReference type="ARBA" id="ARBA00005205"/>
    </source>
</evidence>
<evidence type="ECO:0000256" key="7">
    <source>
        <dbReference type="ARBA" id="ARBA00038523"/>
    </source>
</evidence>
<keyword evidence="4" id="KW-0028">Amino-acid biosynthesis</keyword>
<dbReference type="HAMAP" id="MF_01925">
    <property type="entry name" value="P5C_reductase"/>
    <property type="match status" value="1"/>
</dbReference>
<feature type="binding site" evidence="11">
    <location>
        <begin position="58"/>
        <end position="61"/>
    </location>
    <ligand>
        <name>NADP(+)</name>
        <dbReference type="ChEBI" id="CHEBI:58349"/>
    </ligand>
</feature>
<evidence type="ECO:0000256" key="10">
    <source>
        <dbReference type="ARBA" id="ARBA00049975"/>
    </source>
</evidence>
<dbReference type="SUPFAM" id="SSF51735">
    <property type="entry name" value="NAD(P)-binding Rossmann-fold domains"/>
    <property type="match status" value="1"/>
</dbReference>
<proteinExistence type="inferred from homology"/>
<evidence type="ECO:0000256" key="8">
    <source>
        <dbReference type="ARBA" id="ARBA00039786"/>
    </source>
</evidence>
<comment type="function">
    <text evidence="10">Oxidoreductase that catalyzes the last step in proline biosynthesis, which corresponds to the reduction of pyrroline-5-carboxylate (P5C) to L-proline using NAD(P)H. Proline is synthesized from either glutamate or ornithine; both are converted to P5C, and then to proline via pyrroline-5-carboxylate reductases (PYCRs). PYCR3 is exclusively linked to the biosynthesis of proline from ornithine.</text>
</comment>
<keyword evidence="5 11" id="KW-0521">NADP</keyword>
<dbReference type="InterPro" id="IPR036291">
    <property type="entry name" value="NAD(P)-bd_dom_sf"/>
</dbReference>
<dbReference type="InterPro" id="IPR029036">
    <property type="entry name" value="P5CR_dimer"/>
</dbReference>
<evidence type="ECO:0000256" key="9">
    <source>
        <dbReference type="ARBA" id="ARBA00042532"/>
    </source>
</evidence>
<dbReference type="NCBIfam" id="TIGR00112">
    <property type="entry name" value="proC"/>
    <property type="match status" value="1"/>
</dbReference>
<evidence type="ECO:0000256" key="2">
    <source>
        <dbReference type="ARBA" id="ARBA00005525"/>
    </source>
</evidence>
<keyword evidence="6" id="KW-0560">Oxidoreductase</keyword>
<dbReference type="WBParaSite" id="PSAMB.scaffold2950size20436.g19851.t1">
    <property type="protein sequence ID" value="PSAMB.scaffold2950size20436.g19851.t1"/>
    <property type="gene ID" value="PSAMB.scaffold2950size20436.g19851"/>
</dbReference>
<dbReference type="GO" id="GO:0004735">
    <property type="term" value="F:pyrroline-5-carboxylate reductase activity"/>
    <property type="evidence" value="ECO:0007669"/>
    <property type="project" value="UniProtKB-EC"/>
</dbReference>
<comment type="subunit">
    <text evidence="7">Homodecamer; composed of 5 homodimers.</text>
</comment>
<dbReference type="PANTHER" id="PTHR11645:SF0">
    <property type="entry name" value="PYRROLINE-5-CARBOXYLATE REDUCTASE 3"/>
    <property type="match status" value="1"/>
</dbReference>
<dbReference type="Proteomes" id="UP000887566">
    <property type="component" value="Unplaced"/>
</dbReference>
<evidence type="ECO:0000313" key="13">
    <source>
        <dbReference type="Proteomes" id="UP000887566"/>
    </source>
</evidence>
<evidence type="ECO:0000313" key="14">
    <source>
        <dbReference type="WBParaSite" id="PSAMB.scaffold2950size20436.g19851.t1"/>
    </source>
</evidence>
<accession>A0A914W0B8</accession>
<keyword evidence="4" id="KW-0641">Proline biosynthesis</keyword>
<dbReference type="PANTHER" id="PTHR11645">
    <property type="entry name" value="PYRROLINE-5-CARBOXYLATE REDUCTASE"/>
    <property type="match status" value="1"/>
</dbReference>
<dbReference type="GO" id="GO:0055129">
    <property type="term" value="P:L-proline biosynthetic process"/>
    <property type="evidence" value="ECO:0007669"/>
    <property type="project" value="TreeGrafter"/>
</dbReference>
<evidence type="ECO:0000259" key="12">
    <source>
        <dbReference type="Pfam" id="PF14748"/>
    </source>
</evidence>
<dbReference type="EC" id="1.5.1.2" evidence="3"/>
<dbReference type="Pfam" id="PF14748">
    <property type="entry name" value="P5CR_dimer"/>
    <property type="match status" value="1"/>
</dbReference>
<evidence type="ECO:0000256" key="6">
    <source>
        <dbReference type="ARBA" id="ARBA00023002"/>
    </source>
</evidence>
<dbReference type="SUPFAM" id="SSF48179">
    <property type="entry name" value="6-phosphogluconate dehydrogenase C-terminal domain-like"/>
    <property type="match status" value="1"/>
</dbReference>
<protein>
    <recommendedName>
        <fullName evidence="8">Pyrroline-5-carboxylate reductase 3</fullName>
        <ecNumber evidence="3">1.5.1.2</ecNumber>
    </recommendedName>
    <alternativeName>
        <fullName evidence="9">Pyrroline-5-carboxylate reductase-like protein</fullName>
    </alternativeName>
</protein>
<dbReference type="Gene3D" id="1.10.3730.10">
    <property type="entry name" value="ProC C-terminal domain-like"/>
    <property type="match status" value="1"/>
</dbReference>
<feature type="domain" description="Pyrroline-5-carboxylate reductase dimerisation" evidence="12">
    <location>
        <begin position="152"/>
        <end position="255"/>
    </location>
</feature>
<keyword evidence="13" id="KW-1185">Reference proteome</keyword>